<name>A0A848GS27_9BACT</name>
<reference evidence="6 7" key="1">
    <citation type="submission" date="2020-04" db="EMBL/GenBank/DDBJ databases">
        <title>Chitinophaga sp. G-6-1-13 sp. nov., isolated from soil.</title>
        <authorList>
            <person name="Dahal R.H."/>
            <person name="Chaudhary D.K."/>
        </authorList>
    </citation>
    <scope>NUCLEOTIDE SEQUENCE [LARGE SCALE GENOMIC DNA]</scope>
    <source>
        <strain evidence="6 7">G-6-1-13</strain>
    </source>
</reference>
<keyword evidence="7" id="KW-1185">Reference proteome</keyword>
<dbReference type="Pfam" id="PF13450">
    <property type="entry name" value="NAD_binding_8"/>
    <property type="match status" value="1"/>
</dbReference>
<dbReference type="Pfam" id="PF01494">
    <property type="entry name" value="FAD_binding_3"/>
    <property type="match status" value="1"/>
</dbReference>
<dbReference type="PRINTS" id="PR00420">
    <property type="entry name" value="RNGMNOXGNASE"/>
</dbReference>
<dbReference type="PANTHER" id="PTHR47178">
    <property type="entry name" value="MONOOXYGENASE, FAD-BINDING"/>
    <property type="match status" value="1"/>
</dbReference>
<dbReference type="EMBL" id="JABBGC010000002">
    <property type="protein sequence ID" value="NML39533.1"/>
    <property type="molecule type" value="Genomic_DNA"/>
</dbReference>
<dbReference type="GO" id="GO:0071949">
    <property type="term" value="F:FAD binding"/>
    <property type="evidence" value="ECO:0007669"/>
    <property type="project" value="InterPro"/>
</dbReference>
<keyword evidence="1" id="KW-0285">Flavoprotein</keyword>
<comment type="caution">
    <text evidence="6">The sequence shown here is derived from an EMBL/GenBank/DDBJ whole genome shotgun (WGS) entry which is preliminary data.</text>
</comment>
<gene>
    <name evidence="6" type="ORF">HHL17_20195</name>
</gene>
<keyword evidence="2" id="KW-0274">FAD</keyword>
<evidence type="ECO:0000256" key="2">
    <source>
        <dbReference type="ARBA" id="ARBA00022827"/>
    </source>
</evidence>
<dbReference type="Gene3D" id="3.50.50.60">
    <property type="entry name" value="FAD/NAD(P)-binding domain"/>
    <property type="match status" value="1"/>
</dbReference>
<feature type="domain" description="FAD-binding" evidence="5">
    <location>
        <begin position="302"/>
        <end position="345"/>
    </location>
</feature>
<dbReference type="InterPro" id="IPR002938">
    <property type="entry name" value="FAD-bd"/>
</dbReference>
<keyword evidence="3" id="KW-0560">Oxidoreductase</keyword>
<dbReference type="AlphaFoldDB" id="A0A848GS27"/>
<dbReference type="InterPro" id="IPR036188">
    <property type="entry name" value="FAD/NAD-bd_sf"/>
</dbReference>
<keyword evidence="4 6" id="KW-0503">Monooxygenase</keyword>
<dbReference type="Proteomes" id="UP000583266">
    <property type="component" value="Unassembled WGS sequence"/>
</dbReference>
<evidence type="ECO:0000313" key="7">
    <source>
        <dbReference type="Proteomes" id="UP000583266"/>
    </source>
</evidence>
<evidence type="ECO:0000256" key="3">
    <source>
        <dbReference type="ARBA" id="ARBA00023002"/>
    </source>
</evidence>
<dbReference type="PANTHER" id="PTHR47178:SF5">
    <property type="entry name" value="FAD-BINDING DOMAIN-CONTAINING PROTEIN"/>
    <property type="match status" value="1"/>
</dbReference>
<proteinExistence type="predicted"/>
<evidence type="ECO:0000256" key="1">
    <source>
        <dbReference type="ARBA" id="ARBA00022630"/>
    </source>
</evidence>
<accession>A0A848GS27</accession>
<organism evidence="6 7">
    <name type="scientific">Chitinophaga fulva</name>
    <dbReference type="NCBI Taxonomy" id="2728842"/>
    <lineage>
        <taxon>Bacteria</taxon>
        <taxon>Pseudomonadati</taxon>
        <taxon>Bacteroidota</taxon>
        <taxon>Chitinophagia</taxon>
        <taxon>Chitinophagales</taxon>
        <taxon>Chitinophagaceae</taxon>
        <taxon>Chitinophaga</taxon>
    </lineage>
</organism>
<protein>
    <submittedName>
        <fullName evidence="6">FAD-dependent monooxygenase</fullName>
    </submittedName>
</protein>
<dbReference type="RefSeq" id="WP_169226601.1">
    <property type="nucleotide sequence ID" value="NZ_JABBGC010000002.1"/>
</dbReference>
<evidence type="ECO:0000259" key="5">
    <source>
        <dbReference type="Pfam" id="PF01494"/>
    </source>
</evidence>
<dbReference type="GO" id="GO:0004497">
    <property type="term" value="F:monooxygenase activity"/>
    <property type="evidence" value="ECO:0007669"/>
    <property type="project" value="UniProtKB-KW"/>
</dbReference>
<evidence type="ECO:0000313" key="6">
    <source>
        <dbReference type="EMBL" id="NML39533.1"/>
    </source>
</evidence>
<evidence type="ECO:0000256" key="4">
    <source>
        <dbReference type="ARBA" id="ARBA00023033"/>
    </source>
</evidence>
<dbReference type="SUPFAM" id="SSF51905">
    <property type="entry name" value="FAD/NAD(P)-binding domain"/>
    <property type="match status" value="1"/>
</dbReference>
<sequence>MAMKVIIAGAGLGGLCLAQGLKKAGIDFTVYEKDAAFNSRTQGYRIRIDYAGQQSLSACLPADLYTAFENSAALPAPVYTLDTRMQALENKWVDQWIKDEREIPADLKADRHTLRCVLITGIEDHVVFDKDLTGYSLLPDQSIQCIFADGETVTADLLVIANGAASALTISCFPGTGLHDTGNVCIYGKVQWDEQRRQLLQQGTSVIFGENIAGIIDVMAFNRVYDTVVMPPEDYLYWALIGQRSSFGMQQDQSLKLSVPELQEAIAQATKTFPAVLSPLFSGAAVTASAIVPVRHSVQGRRAGHAPVTVMGDAIHTMSPAAGLGANTALRDAAALTAHLKKAVDSGLPLIDTLLNYEDQMLTYSAAAIAASKRGSALLYNSGE</sequence>